<feature type="domain" description="CusB-like barrel-sandwich hybrid" evidence="4">
    <location>
        <begin position="156"/>
        <end position="313"/>
    </location>
</feature>
<evidence type="ECO:0000313" key="7">
    <source>
        <dbReference type="Proteomes" id="UP000425960"/>
    </source>
</evidence>
<dbReference type="InterPro" id="IPR058792">
    <property type="entry name" value="Beta-barrel_RND_2"/>
</dbReference>
<dbReference type="Pfam" id="PF25919">
    <property type="entry name" value="BSH_CusB"/>
    <property type="match status" value="1"/>
</dbReference>
<evidence type="ECO:0000256" key="2">
    <source>
        <dbReference type="ARBA" id="ARBA00022448"/>
    </source>
</evidence>
<dbReference type="Proteomes" id="UP000425960">
    <property type="component" value="Chromosome"/>
</dbReference>
<proteinExistence type="inferred from homology"/>
<dbReference type="Gene3D" id="2.40.30.170">
    <property type="match status" value="1"/>
</dbReference>
<dbReference type="KEGG" id="dov:DSCO28_61920"/>
<organism evidence="6 7">
    <name type="scientific">Desulfosarcina ovata subsp. sediminis</name>
    <dbReference type="NCBI Taxonomy" id="885957"/>
    <lineage>
        <taxon>Bacteria</taxon>
        <taxon>Pseudomonadati</taxon>
        <taxon>Thermodesulfobacteriota</taxon>
        <taxon>Desulfobacteria</taxon>
        <taxon>Desulfobacterales</taxon>
        <taxon>Desulfosarcinaceae</taxon>
        <taxon>Desulfosarcina</taxon>
    </lineage>
</organism>
<reference evidence="6 7" key="1">
    <citation type="submission" date="2019-11" db="EMBL/GenBank/DDBJ databases">
        <title>Comparative genomics of hydrocarbon-degrading Desulfosarcina strains.</title>
        <authorList>
            <person name="Watanabe M."/>
            <person name="Kojima H."/>
            <person name="Fukui M."/>
        </authorList>
    </citation>
    <scope>NUCLEOTIDE SEQUENCE [LARGE SCALE GENOMIC DNA]</scope>
    <source>
        <strain evidence="6 7">28bB2T</strain>
    </source>
</reference>
<dbReference type="AlphaFoldDB" id="A0A5K7ZZM9"/>
<protein>
    <submittedName>
        <fullName evidence="6">RND transporter</fullName>
    </submittedName>
</protein>
<feature type="domain" description="CusB-like beta-barrel" evidence="5">
    <location>
        <begin position="318"/>
        <end position="393"/>
    </location>
</feature>
<dbReference type="PANTHER" id="PTHR30097">
    <property type="entry name" value="CATION EFFLUX SYSTEM PROTEIN CUSB"/>
    <property type="match status" value="1"/>
</dbReference>
<dbReference type="GO" id="GO:0060003">
    <property type="term" value="P:copper ion export"/>
    <property type="evidence" value="ECO:0007669"/>
    <property type="project" value="TreeGrafter"/>
</dbReference>
<dbReference type="InterPro" id="IPR058790">
    <property type="entry name" value="BSH_CusB"/>
</dbReference>
<feature type="domain" description="Heavy metal binding" evidence="3">
    <location>
        <begin position="74"/>
        <end position="99"/>
    </location>
</feature>
<gene>
    <name evidence="6" type="ORF">DSCO28_61920</name>
</gene>
<evidence type="ECO:0000259" key="4">
    <source>
        <dbReference type="Pfam" id="PF25919"/>
    </source>
</evidence>
<keyword evidence="2" id="KW-0813">Transport</keyword>
<sequence>MMKKRMPKILTKKYLVLAAALVVGVGLGYGLSGGHSDSALTQVPAHHSAGGMPIVPSAHAALPAPDAPNVKPLYVCPMNCVPPMEKPGKCPVCGMDLVAVATHEHRHDEGPPRMALAADAVRSAGIQVAAVERKAVTREIRLFGKVEYDPVNEYKVTAFAPGVIDKIYVKRAGQTVRAGDALFDLHSSELYYLEQELFATLEKLPYFIDSRPARGQRFKRWVRPWMSPAQPAKSGKEGEIDKAEEQSIMAELSQIRRKMRLLGLAETDIDRIIARGSPSGISTVTTPMGGVVLEQYAFKGTYLNTGEAVFTIANPQYIWAKFDAYASDFPWIKLGQEAEFRSDAYPGETFRGKVIYLDPYFDEKSRTFKVGVLCTDHGDKLKPAMLVRGSIHAHLSYGYRENTHPARNPLVIPDTAPLITGRRSVVYVAVPGSPGTYEGREVSLGPRATGFYVVREGLQEGEQVVVNGNFKIDSAIQIMAKSSMMQPAGEGAMPMPHDHGGASAMQMSTAAGMPAMGSMDMQATGEDILPGSAPDAWGSRAKQIEALRRAIRDGRSRTPSASRGEN</sequence>
<dbReference type="Pfam" id="PF25954">
    <property type="entry name" value="Beta-barrel_RND_2"/>
    <property type="match status" value="1"/>
</dbReference>
<dbReference type="Pfam" id="PF19335">
    <property type="entry name" value="HMBD"/>
    <property type="match status" value="1"/>
</dbReference>
<name>A0A5K7ZZM9_9BACT</name>
<evidence type="ECO:0000313" key="6">
    <source>
        <dbReference type="EMBL" id="BBO85626.1"/>
    </source>
</evidence>
<dbReference type="GO" id="GO:0046872">
    <property type="term" value="F:metal ion binding"/>
    <property type="evidence" value="ECO:0007669"/>
    <property type="project" value="InterPro"/>
</dbReference>
<dbReference type="GO" id="GO:0030313">
    <property type="term" value="C:cell envelope"/>
    <property type="evidence" value="ECO:0007669"/>
    <property type="project" value="TreeGrafter"/>
</dbReference>
<evidence type="ECO:0000259" key="5">
    <source>
        <dbReference type="Pfam" id="PF25954"/>
    </source>
</evidence>
<accession>A0A5K7ZZM9</accession>
<comment type="similarity">
    <text evidence="1">Belongs to the membrane fusion protein (MFP) (TC 8.A.1) family.</text>
</comment>
<dbReference type="InterPro" id="IPR051909">
    <property type="entry name" value="MFP_Cation_Efflux"/>
</dbReference>
<dbReference type="SUPFAM" id="SSF111369">
    <property type="entry name" value="HlyD-like secretion proteins"/>
    <property type="match status" value="1"/>
</dbReference>
<evidence type="ECO:0000259" key="3">
    <source>
        <dbReference type="Pfam" id="PF19335"/>
    </source>
</evidence>
<dbReference type="EMBL" id="AP021876">
    <property type="protein sequence ID" value="BBO85626.1"/>
    <property type="molecule type" value="Genomic_DNA"/>
</dbReference>
<dbReference type="Gene3D" id="2.40.420.20">
    <property type="match status" value="1"/>
</dbReference>
<evidence type="ECO:0000256" key="1">
    <source>
        <dbReference type="ARBA" id="ARBA00009477"/>
    </source>
</evidence>
<dbReference type="FunFam" id="2.40.30.170:FF:000010">
    <property type="entry name" value="Efflux RND transporter periplasmic adaptor subunit"/>
    <property type="match status" value="1"/>
</dbReference>
<dbReference type="GO" id="GO:0015679">
    <property type="term" value="P:plasma membrane copper ion transport"/>
    <property type="evidence" value="ECO:0007669"/>
    <property type="project" value="TreeGrafter"/>
</dbReference>
<dbReference type="PANTHER" id="PTHR30097:SF4">
    <property type="entry name" value="SLR6042 PROTEIN"/>
    <property type="match status" value="1"/>
</dbReference>
<dbReference type="InterPro" id="IPR045800">
    <property type="entry name" value="HMBD"/>
</dbReference>